<dbReference type="Proteomes" id="UP000471298">
    <property type="component" value="Unassembled WGS sequence"/>
</dbReference>
<dbReference type="Gene3D" id="3.40.50.720">
    <property type="entry name" value="NAD(P)-binding Rossmann-like Domain"/>
    <property type="match status" value="1"/>
</dbReference>
<dbReference type="InterPro" id="IPR046826">
    <property type="entry name" value="PDH_N"/>
</dbReference>
<name>A0A6N7ETC2_9GAMM</name>
<dbReference type="GO" id="GO:0006571">
    <property type="term" value="P:tyrosine biosynthetic process"/>
    <property type="evidence" value="ECO:0007669"/>
    <property type="project" value="InterPro"/>
</dbReference>
<protein>
    <submittedName>
        <fullName evidence="3">Prephenate dehydrogenase/arogenate dehydrogenase family protein</fullName>
    </submittedName>
</protein>
<evidence type="ECO:0000259" key="2">
    <source>
        <dbReference type="PROSITE" id="PS51176"/>
    </source>
</evidence>
<dbReference type="PROSITE" id="PS51176">
    <property type="entry name" value="PDH_ADH"/>
    <property type="match status" value="1"/>
</dbReference>
<gene>
    <name evidence="3" type="ORF">GCU85_04970</name>
</gene>
<keyword evidence="4" id="KW-1185">Reference proteome</keyword>
<dbReference type="InterPro" id="IPR046825">
    <property type="entry name" value="PDH_C"/>
</dbReference>
<feature type="domain" description="Prephenate/arogenate dehydrogenase" evidence="2">
    <location>
        <begin position="1"/>
        <end position="279"/>
    </location>
</feature>
<dbReference type="PANTHER" id="PTHR21363">
    <property type="entry name" value="PREPHENATE DEHYDROGENASE"/>
    <property type="match status" value="1"/>
</dbReference>
<dbReference type="InParanoid" id="A0A6N7ETC2"/>
<comment type="caution">
    <text evidence="3">The sequence shown here is derived from an EMBL/GenBank/DDBJ whole genome shotgun (WGS) entry which is preliminary data.</text>
</comment>
<dbReference type="GO" id="GO:0004665">
    <property type="term" value="F:prephenate dehydrogenase (NADP+) activity"/>
    <property type="evidence" value="ECO:0007669"/>
    <property type="project" value="InterPro"/>
</dbReference>
<dbReference type="SUPFAM" id="SSF51735">
    <property type="entry name" value="NAD(P)-binding Rossmann-fold domains"/>
    <property type="match status" value="1"/>
</dbReference>
<dbReference type="EMBL" id="WHNW01000004">
    <property type="protein sequence ID" value="MPV86084.1"/>
    <property type="molecule type" value="Genomic_DNA"/>
</dbReference>
<dbReference type="Pfam" id="PF20463">
    <property type="entry name" value="PDH_C"/>
    <property type="match status" value="1"/>
</dbReference>
<dbReference type="Pfam" id="PF02153">
    <property type="entry name" value="PDH_N"/>
    <property type="match status" value="1"/>
</dbReference>
<evidence type="ECO:0000256" key="1">
    <source>
        <dbReference type="ARBA" id="ARBA00023002"/>
    </source>
</evidence>
<dbReference type="GO" id="GO:0008977">
    <property type="term" value="F:prephenate dehydrogenase (NAD+) activity"/>
    <property type="evidence" value="ECO:0007669"/>
    <property type="project" value="InterPro"/>
</dbReference>
<dbReference type="InterPro" id="IPR050812">
    <property type="entry name" value="Preph/Arog_dehydrog"/>
</dbReference>
<reference evidence="3 4" key="1">
    <citation type="submission" date="2019-10" db="EMBL/GenBank/DDBJ databases">
        <title>Cardiobacteriales fam. a chemoheterotrophic member of the order Cardiobacteriales, and proposal of Cardiobacteriales fam. nov.</title>
        <authorList>
            <person name="Wang C."/>
        </authorList>
    </citation>
    <scope>NUCLEOTIDE SEQUENCE [LARGE SCALE GENOMIC DNA]</scope>
    <source>
        <strain evidence="3 4">ML27</strain>
    </source>
</reference>
<dbReference type="InterPro" id="IPR008927">
    <property type="entry name" value="6-PGluconate_DH-like_C_sf"/>
</dbReference>
<accession>A0A6N7ETC2</accession>
<keyword evidence="1" id="KW-0560">Oxidoreductase</keyword>
<organism evidence="3 4">
    <name type="scientific">Ostreibacterium oceani</name>
    <dbReference type="NCBI Taxonomy" id="2654998"/>
    <lineage>
        <taxon>Bacteria</taxon>
        <taxon>Pseudomonadati</taxon>
        <taxon>Pseudomonadota</taxon>
        <taxon>Gammaproteobacteria</taxon>
        <taxon>Cardiobacteriales</taxon>
        <taxon>Ostreibacteriaceae</taxon>
        <taxon>Ostreibacterium</taxon>
    </lineage>
</organism>
<evidence type="ECO:0000313" key="3">
    <source>
        <dbReference type="EMBL" id="MPV86084.1"/>
    </source>
</evidence>
<dbReference type="InterPro" id="IPR003099">
    <property type="entry name" value="Prephen_DH"/>
</dbReference>
<dbReference type="GO" id="GO:0070403">
    <property type="term" value="F:NAD+ binding"/>
    <property type="evidence" value="ECO:0007669"/>
    <property type="project" value="InterPro"/>
</dbReference>
<evidence type="ECO:0000313" key="4">
    <source>
        <dbReference type="Proteomes" id="UP000471298"/>
    </source>
</evidence>
<dbReference type="AlphaFoldDB" id="A0A6N7ETC2"/>
<dbReference type="RefSeq" id="WP_152809983.1">
    <property type="nucleotide sequence ID" value="NZ_WHNW01000004.1"/>
</dbReference>
<proteinExistence type="predicted"/>
<dbReference type="Gene3D" id="1.10.3660.10">
    <property type="entry name" value="6-phosphogluconate dehydrogenase C-terminal like domain"/>
    <property type="match status" value="1"/>
</dbReference>
<sequence length="301" mass="32690">MIGASFVLGLRQAGLVGKVVGVDVAEAELVTAKTLGIIDETATIDTLPPVDLIIIATPVGVMPRIFNALAHYPWLADTLITDVGSTKQSVIAAAEAAFPDWPRNFVPGHPVAGREYIGVAYAVADMFDGFRVVLTPHEKNDHGAVMRVAALWQACGAHVEQMSASAHDRVLAATSHLPHVLSYCLMESLATTEYETSIFDYAAGGFKSFTRTASSNPVMWRDICLNNNTDILYWLDHYLDTLAEMRDLIADEAGDELLAVYERAKSIRDNHIHLTQTQSVAKSSDTATQTLASFVSKDKTK</sequence>
<dbReference type="PANTHER" id="PTHR21363:SF0">
    <property type="entry name" value="PREPHENATE DEHYDROGENASE [NADP(+)]"/>
    <property type="match status" value="1"/>
</dbReference>
<dbReference type="SUPFAM" id="SSF48179">
    <property type="entry name" value="6-phosphogluconate dehydrogenase C-terminal domain-like"/>
    <property type="match status" value="1"/>
</dbReference>
<dbReference type="InterPro" id="IPR036291">
    <property type="entry name" value="NAD(P)-bd_dom_sf"/>
</dbReference>